<name>A0A3S8RT59_9BACL</name>
<dbReference type="CDD" id="cd06349">
    <property type="entry name" value="PBP1_ABC_HAAT-like"/>
    <property type="match status" value="1"/>
</dbReference>
<dbReference type="InterPro" id="IPR028081">
    <property type="entry name" value="Leu-bd"/>
</dbReference>
<reference evidence="7 8" key="1">
    <citation type="submission" date="2018-11" db="EMBL/GenBank/DDBJ databases">
        <title>Genome sequencing of Paenibacillus lentus DSM25539(T).</title>
        <authorList>
            <person name="Kook J.-K."/>
            <person name="Park S.-N."/>
            <person name="Lim Y.K."/>
        </authorList>
    </citation>
    <scope>NUCLEOTIDE SEQUENCE [LARGE SCALE GENOMIC DNA]</scope>
    <source>
        <strain evidence="7 8">DSM 25539</strain>
    </source>
</reference>
<dbReference type="KEGG" id="plen:EIM92_08980"/>
<evidence type="ECO:0000256" key="5">
    <source>
        <dbReference type="SAM" id="SignalP"/>
    </source>
</evidence>
<dbReference type="Pfam" id="PF13458">
    <property type="entry name" value="Peripla_BP_6"/>
    <property type="match status" value="1"/>
</dbReference>
<dbReference type="InterPro" id="IPR051010">
    <property type="entry name" value="BCAA_transport"/>
</dbReference>
<keyword evidence="8" id="KW-1185">Reference proteome</keyword>
<evidence type="ECO:0000256" key="1">
    <source>
        <dbReference type="ARBA" id="ARBA00010062"/>
    </source>
</evidence>
<dbReference type="Gene3D" id="3.40.50.2300">
    <property type="match status" value="2"/>
</dbReference>
<organism evidence="7 8">
    <name type="scientific">Paenibacillus lentus</name>
    <dbReference type="NCBI Taxonomy" id="1338368"/>
    <lineage>
        <taxon>Bacteria</taxon>
        <taxon>Bacillati</taxon>
        <taxon>Bacillota</taxon>
        <taxon>Bacilli</taxon>
        <taxon>Bacillales</taxon>
        <taxon>Paenibacillaceae</taxon>
        <taxon>Paenibacillus</taxon>
    </lineage>
</organism>
<dbReference type="SUPFAM" id="SSF53822">
    <property type="entry name" value="Periplasmic binding protein-like I"/>
    <property type="match status" value="1"/>
</dbReference>
<feature type="chain" id="PRO_5039442787" evidence="5">
    <location>
        <begin position="23"/>
        <end position="375"/>
    </location>
</feature>
<sequence length="375" mass="40057">MKRSFLVVILAGMLVGILGGCAANDGKQAQSDTIRIGLAAPISGTQAQYGQAFKNGAELAAAQINEAGGIDGKLVEIVVQDDKGDSNEAVNVANKFVSDKSILAVVGHFNSSATLATAPVYNKNKIVEISPSSSAPGVTHAGEYTFRVITTDAFQADYLAGWSKELGYSKVALIYEQSDFGLGLLDVYQKSAPEYGVEVVAAEAYNPGDKDFSTILTKIKEKQPEAIFIGGFYNEAALISQQAKKLNLSVDFIGVDSLYSEALLELGGESVEGFKIIGFFFPGGDNEEATKFAADYEAAYNSQPDTYAAYSYVATSVVIEAIKEKGADRESIKTYLETLKDYKGATGVLSFDENGDVETIPSKLTVQDGKFELYK</sequence>
<keyword evidence="2" id="KW-0813">Transport</keyword>
<proteinExistence type="inferred from homology"/>
<keyword evidence="4" id="KW-0029">Amino-acid transport</keyword>
<dbReference type="PANTHER" id="PTHR30483:SF6">
    <property type="entry name" value="PERIPLASMIC BINDING PROTEIN OF ABC TRANSPORTER FOR NATURAL AMINO ACIDS"/>
    <property type="match status" value="1"/>
</dbReference>
<comment type="similarity">
    <text evidence="1">Belongs to the leucine-binding protein family.</text>
</comment>
<dbReference type="InterPro" id="IPR028082">
    <property type="entry name" value="Peripla_BP_I"/>
</dbReference>
<dbReference type="GO" id="GO:0006865">
    <property type="term" value="P:amino acid transport"/>
    <property type="evidence" value="ECO:0007669"/>
    <property type="project" value="UniProtKB-KW"/>
</dbReference>
<gene>
    <name evidence="7" type="ORF">EIM92_08980</name>
</gene>
<keyword evidence="3 5" id="KW-0732">Signal</keyword>
<dbReference type="Proteomes" id="UP000273145">
    <property type="component" value="Chromosome"/>
</dbReference>
<feature type="domain" description="Leucine-binding protein" evidence="6">
    <location>
        <begin position="33"/>
        <end position="353"/>
    </location>
</feature>
<dbReference type="EMBL" id="CP034248">
    <property type="protein sequence ID" value="AZK46295.1"/>
    <property type="molecule type" value="Genomic_DNA"/>
</dbReference>
<dbReference type="OrthoDB" id="9783240at2"/>
<feature type="signal peptide" evidence="5">
    <location>
        <begin position="1"/>
        <end position="22"/>
    </location>
</feature>
<evidence type="ECO:0000256" key="2">
    <source>
        <dbReference type="ARBA" id="ARBA00022448"/>
    </source>
</evidence>
<evidence type="ECO:0000256" key="4">
    <source>
        <dbReference type="ARBA" id="ARBA00022970"/>
    </source>
</evidence>
<dbReference type="InterPro" id="IPR000709">
    <property type="entry name" value="Leu_Ile_Val-bd"/>
</dbReference>
<evidence type="ECO:0000313" key="8">
    <source>
        <dbReference type="Proteomes" id="UP000273145"/>
    </source>
</evidence>
<dbReference type="PROSITE" id="PS51257">
    <property type="entry name" value="PROKAR_LIPOPROTEIN"/>
    <property type="match status" value="1"/>
</dbReference>
<dbReference type="PANTHER" id="PTHR30483">
    <property type="entry name" value="LEUCINE-SPECIFIC-BINDING PROTEIN"/>
    <property type="match status" value="1"/>
</dbReference>
<evidence type="ECO:0000313" key="7">
    <source>
        <dbReference type="EMBL" id="AZK46295.1"/>
    </source>
</evidence>
<accession>A0A3S8RT59</accession>
<dbReference type="AlphaFoldDB" id="A0A3S8RT59"/>
<dbReference type="PRINTS" id="PR00337">
    <property type="entry name" value="LEUILEVALBP"/>
</dbReference>
<evidence type="ECO:0000259" key="6">
    <source>
        <dbReference type="Pfam" id="PF13458"/>
    </source>
</evidence>
<dbReference type="RefSeq" id="WP_125082359.1">
    <property type="nucleotide sequence ID" value="NZ_CP034248.1"/>
</dbReference>
<protein>
    <submittedName>
        <fullName evidence="7">Branched-chain amino acid ABC transporter substrate-binding protein</fullName>
    </submittedName>
</protein>
<evidence type="ECO:0000256" key="3">
    <source>
        <dbReference type="ARBA" id="ARBA00022729"/>
    </source>
</evidence>